<dbReference type="Pfam" id="PF20684">
    <property type="entry name" value="Fung_rhodopsin"/>
    <property type="match status" value="1"/>
</dbReference>
<evidence type="ECO:0000313" key="8">
    <source>
        <dbReference type="EMBL" id="KAJ5733815.1"/>
    </source>
</evidence>
<name>A0AAD6HS82_9EURO</name>
<feature type="transmembrane region" description="Helical" evidence="6">
    <location>
        <begin position="211"/>
        <end position="232"/>
    </location>
</feature>
<evidence type="ECO:0000256" key="4">
    <source>
        <dbReference type="ARBA" id="ARBA00023136"/>
    </source>
</evidence>
<proteinExistence type="inferred from homology"/>
<organism evidence="8 9">
    <name type="scientific">Penicillium malachiteum</name>
    <dbReference type="NCBI Taxonomy" id="1324776"/>
    <lineage>
        <taxon>Eukaryota</taxon>
        <taxon>Fungi</taxon>
        <taxon>Dikarya</taxon>
        <taxon>Ascomycota</taxon>
        <taxon>Pezizomycotina</taxon>
        <taxon>Eurotiomycetes</taxon>
        <taxon>Eurotiomycetidae</taxon>
        <taxon>Eurotiales</taxon>
        <taxon>Aspergillaceae</taxon>
        <taxon>Penicillium</taxon>
    </lineage>
</organism>
<feature type="transmembrane region" description="Helical" evidence="6">
    <location>
        <begin position="100"/>
        <end position="124"/>
    </location>
</feature>
<comment type="similarity">
    <text evidence="5">Belongs to the SAT4 family.</text>
</comment>
<feature type="transmembrane region" description="Helical" evidence="6">
    <location>
        <begin position="177"/>
        <end position="199"/>
    </location>
</feature>
<dbReference type="InterPro" id="IPR049326">
    <property type="entry name" value="Rhodopsin_dom_fungi"/>
</dbReference>
<comment type="caution">
    <text evidence="8">The sequence shown here is derived from an EMBL/GenBank/DDBJ whole genome shotgun (WGS) entry which is preliminary data.</text>
</comment>
<dbReference type="GO" id="GO:0016020">
    <property type="term" value="C:membrane"/>
    <property type="evidence" value="ECO:0007669"/>
    <property type="project" value="UniProtKB-SubCell"/>
</dbReference>
<dbReference type="AlphaFoldDB" id="A0AAD6HS82"/>
<gene>
    <name evidence="8" type="ORF">N7493_002601</name>
</gene>
<evidence type="ECO:0000256" key="6">
    <source>
        <dbReference type="SAM" id="Phobius"/>
    </source>
</evidence>
<feature type="domain" description="Rhodopsin" evidence="7">
    <location>
        <begin position="38"/>
        <end position="275"/>
    </location>
</feature>
<keyword evidence="2 6" id="KW-0812">Transmembrane</keyword>
<reference evidence="8" key="2">
    <citation type="submission" date="2023-01" db="EMBL/GenBank/DDBJ databases">
        <authorList>
            <person name="Petersen C."/>
        </authorList>
    </citation>
    <scope>NUCLEOTIDE SEQUENCE</scope>
    <source>
        <strain evidence="8">IBT 17514</strain>
    </source>
</reference>
<evidence type="ECO:0000256" key="2">
    <source>
        <dbReference type="ARBA" id="ARBA00022692"/>
    </source>
</evidence>
<keyword evidence="4 6" id="KW-0472">Membrane</keyword>
<feature type="transmembrane region" description="Helical" evidence="6">
    <location>
        <begin position="49"/>
        <end position="67"/>
    </location>
</feature>
<evidence type="ECO:0000313" key="9">
    <source>
        <dbReference type="Proteomes" id="UP001215712"/>
    </source>
</evidence>
<protein>
    <submittedName>
        <fullName evidence="8">Integral membrane protein</fullName>
    </submittedName>
</protein>
<accession>A0AAD6HS82</accession>
<dbReference type="EMBL" id="JAQJAN010000003">
    <property type="protein sequence ID" value="KAJ5733815.1"/>
    <property type="molecule type" value="Genomic_DNA"/>
</dbReference>
<feature type="transmembrane region" description="Helical" evidence="6">
    <location>
        <begin position="244"/>
        <end position="270"/>
    </location>
</feature>
<evidence type="ECO:0000256" key="3">
    <source>
        <dbReference type="ARBA" id="ARBA00022989"/>
    </source>
</evidence>
<sequence length="340" mass="37765">MGASTEYSEAYLHQSKQSQVIGVVILYIVLEVITLTLRQLSKQLGRVRWGLDDALIFLGFGLCMAVNGTSLADVYNGGTGLHQARLEQDDPHKIVVWGHYIIIVPLLYVQAIVPAKLAVLHLYLSVFTDKRLRIGTYVTGGIILATWVSCTITGLLTCRPLSYFWTGEGTCLDVNAYFRWSGLPNIITDLAILLLPLPMIYQLQTSRRMKIGIATTFALGGLGLVASILRFYEYFVTNAQVDGTWTAASFIIWCVVECGTYQVAACLPLYRPLMKFVGHKMHLTSKGDSRHSSENLNQCGSYLSQGADDLKYAGRFHSLKRHKLSFDEEDGLGLVTIDNQ</sequence>
<evidence type="ECO:0000259" key="7">
    <source>
        <dbReference type="Pfam" id="PF20684"/>
    </source>
</evidence>
<feature type="transmembrane region" description="Helical" evidence="6">
    <location>
        <begin position="20"/>
        <end position="37"/>
    </location>
</feature>
<keyword evidence="3 6" id="KW-1133">Transmembrane helix</keyword>
<dbReference type="InterPro" id="IPR052337">
    <property type="entry name" value="SAT4-like"/>
</dbReference>
<keyword evidence="9" id="KW-1185">Reference proteome</keyword>
<comment type="subcellular location">
    <subcellularLocation>
        <location evidence="1">Membrane</location>
        <topology evidence="1">Multi-pass membrane protein</topology>
    </subcellularLocation>
</comment>
<evidence type="ECO:0000256" key="5">
    <source>
        <dbReference type="ARBA" id="ARBA00038359"/>
    </source>
</evidence>
<dbReference type="Proteomes" id="UP001215712">
    <property type="component" value="Unassembled WGS sequence"/>
</dbReference>
<dbReference type="PANTHER" id="PTHR33048:SF47">
    <property type="entry name" value="INTEGRAL MEMBRANE PROTEIN-RELATED"/>
    <property type="match status" value="1"/>
</dbReference>
<feature type="transmembrane region" description="Helical" evidence="6">
    <location>
        <begin position="136"/>
        <end position="157"/>
    </location>
</feature>
<dbReference type="PANTHER" id="PTHR33048">
    <property type="entry name" value="PTH11-LIKE INTEGRAL MEMBRANE PROTEIN (AFU_ORTHOLOGUE AFUA_5G11245)"/>
    <property type="match status" value="1"/>
</dbReference>
<reference evidence="8" key="1">
    <citation type="journal article" date="2023" name="IMA Fungus">
        <title>Comparative genomic study of the Penicillium genus elucidates a diverse pangenome and 15 lateral gene transfer events.</title>
        <authorList>
            <person name="Petersen C."/>
            <person name="Sorensen T."/>
            <person name="Nielsen M.R."/>
            <person name="Sondergaard T.E."/>
            <person name="Sorensen J.L."/>
            <person name="Fitzpatrick D.A."/>
            <person name="Frisvad J.C."/>
            <person name="Nielsen K.L."/>
        </authorList>
    </citation>
    <scope>NUCLEOTIDE SEQUENCE</scope>
    <source>
        <strain evidence="8">IBT 17514</strain>
    </source>
</reference>
<evidence type="ECO:0000256" key="1">
    <source>
        <dbReference type="ARBA" id="ARBA00004141"/>
    </source>
</evidence>